<reference evidence="17" key="1">
    <citation type="submission" date="2016-04" db="EMBL/GenBank/DDBJ databases">
        <authorList>
            <person name="Calderon-Fernandez G.M.Sr."/>
        </authorList>
    </citation>
    <scope>NUCLEOTIDE SEQUENCE</scope>
    <source>
        <strain evidence="17">Int1</strain>
        <tissue evidence="17">Integument</tissue>
    </source>
</reference>
<dbReference type="GO" id="GO:0006508">
    <property type="term" value="P:proteolysis"/>
    <property type="evidence" value="ECO:0007669"/>
    <property type="project" value="UniProtKB-KW"/>
</dbReference>
<sequence length="536" mass="58363">SDFHITYKEYKYNMKTPILRIIPLKRPLKRTYCECAGSANRVGLVLGTYQNECAETSAEVKFTATGSKLNEETGGKLKELVSGAGIRKGIARVFTNVSNDFAAIAVGGLGPEGVGWNDLEILDECKENIRIATAHATRALQDDGLNSVFVEPFTNAEAAAESAHLAVWRYQDLKNKRHQLPKPRLDLFGDSDKEGWERGKLKGENQNFARKLEDTPANLMTPTLFAETAVETLCPCGVAVDVRDRDWIENKKMTPFLTLAKGSCEAPLFLEVGYCGGPPEAQPLVFTGKGITFDSGGLCLKKCENMSEYRADLAGAAVILATMKTAAQMALPINIIGLIPLCENMPGGLAVKPGDVVLASNGKSIAIEDPDNEGRIILVDALIYSEFHKPCAVISLSTLTPGIRRNLGTSSTGVFSTSNDIWRELERAGGETGDRLWRFPLWKIYKSRISTDFLNVDTHNVGKNGTQGAVCKAAAFCLEFVTAKDFVHLDITGTGMLSNGVGHPYLREGTMSGRPTRTLVQFLYQIACPHSRGDEC</sequence>
<evidence type="ECO:0000256" key="13">
    <source>
        <dbReference type="ARBA" id="ARBA00047881"/>
    </source>
</evidence>
<dbReference type="PANTHER" id="PTHR11963:SF16">
    <property type="entry name" value="CYTOSOL AMINOPEPTIDASE"/>
    <property type="match status" value="1"/>
</dbReference>
<evidence type="ECO:0000256" key="8">
    <source>
        <dbReference type="ARBA" id="ARBA00029605"/>
    </source>
</evidence>
<evidence type="ECO:0000256" key="1">
    <source>
        <dbReference type="ARBA" id="ARBA00009528"/>
    </source>
</evidence>
<comment type="function">
    <text evidence="12">Cytosolic metallopeptidase that catalyzes the removal of unsubstituted N-terminal hydrophobic amino acids from various peptides. The presence of Zn(2+) ions is essential for the peptidase activity, and the association with other cofactors can modulate the substrate spectificity of the enzyme. For instance, in the presence of Mn(2+), it displays a specific Cys-Gly hydrolyzing activity of Cys-Gly-S-conjugates. Involved in the metabolism of glutathione and in the degradation of glutathione S-conjugates, which may play a role in the control of the cell redox status.</text>
</comment>
<name>A0A171AIP3_TRIIF</name>
<reference evidence="17" key="2">
    <citation type="journal article" date="2017" name="J. Med. Entomol.">
        <title>Transcriptome Analysis of the Triatoma infestans (Hemiptera: Reduviidae) Integument.</title>
        <authorList>
            <person name="Calderon-Fernandez G.M."/>
            <person name="Moriconi D.E."/>
            <person name="Dulbecco A.B."/>
            <person name="Juarez M.P."/>
        </authorList>
    </citation>
    <scope>NUCLEOTIDE SEQUENCE</scope>
    <source>
        <strain evidence="17">Int1</strain>
        <tissue evidence="17">Integument</tissue>
    </source>
</reference>
<dbReference type="SUPFAM" id="SSF52949">
    <property type="entry name" value="Macro domain-like"/>
    <property type="match status" value="1"/>
</dbReference>
<evidence type="ECO:0000256" key="5">
    <source>
        <dbReference type="ARBA" id="ARBA00022801"/>
    </source>
</evidence>
<evidence type="ECO:0000256" key="7">
    <source>
        <dbReference type="ARBA" id="ARBA00023625"/>
    </source>
</evidence>
<dbReference type="GO" id="GO:0030145">
    <property type="term" value="F:manganese ion binding"/>
    <property type="evidence" value="ECO:0007669"/>
    <property type="project" value="InterPro"/>
</dbReference>
<dbReference type="GO" id="GO:0070006">
    <property type="term" value="F:metalloaminopeptidase activity"/>
    <property type="evidence" value="ECO:0007669"/>
    <property type="project" value="InterPro"/>
</dbReference>
<evidence type="ECO:0000256" key="14">
    <source>
        <dbReference type="ARBA" id="ARBA00049107"/>
    </source>
</evidence>
<evidence type="ECO:0000256" key="6">
    <source>
        <dbReference type="ARBA" id="ARBA00023511"/>
    </source>
</evidence>
<evidence type="ECO:0000256" key="3">
    <source>
        <dbReference type="ARBA" id="ARBA00022438"/>
    </source>
</evidence>
<dbReference type="GO" id="GO:0005737">
    <property type="term" value="C:cytoplasm"/>
    <property type="evidence" value="ECO:0007669"/>
    <property type="project" value="InterPro"/>
</dbReference>
<dbReference type="PANTHER" id="PTHR11963">
    <property type="entry name" value="LEUCINE AMINOPEPTIDASE-RELATED"/>
    <property type="match status" value="1"/>
</dbReference>
<dbReference type="InterPro" id="IPR000819">
    <property type="entry name" value="Peptidase_M17_C"/>
</dbReference>
<evidence type="ECO:0000256" key="12">
    <source>
        <dbReference type="ARBA" id="ARBA00045966"/>
    </source>
</evidence>
<feature type="domain" description="Peptidase M17 leucyl aminopeptidase N-terminal" evidence="16">
    <location>
        <begin position="46"/>
        <end position="176"/>
    </location>
</feature>
<dbReference type="PRINTS" id="PR00481">
    <property type="entry name" value="LAMNOPPTDASE"/>
</dbReference>
<dbReference type="InterPro" id="IPR011356">
    <property type="entry name" value="Leucine_aapep/pepB"/>
</dbReference>
<dbReference type="Pfam" id="PF00883">
    <property type="entry name" value="Peptidase_M17"/>
    <property type="match status" value="1"/>
</dbReference>
<comment type="catalytic activity">
    <reaction evidence="13">
        <text>S-benzyl-L-cysteinylglycine + H2O = S-benzyl-L-cysteine + glycine</text>
        <dbReference type="Rhea" id="RHEA:62568"/>
        <dbReference type="ChEBI" id="CHEBI:15377"/>
        <dbReference type="ChEBI" id="CHEBI:57305"/>
        <dbReference type="ChEBI" id="CHEBI:145802"/>
        <dbReference type="ChEBI" id="CHEBI:145803"/>
    </reaction>
    <physiologicalReaction direction="left-to-right" evidence="13">
        <dbReference type="Rhea" id="RHEA:62569"/>
    </physiologicalReaction>
</comment>
<organism evidence="17">
    <name type="scientific">Triatoma infestans</name>
    <name type="common">Assassin bug</name>
    <dbReference type="NCBI Taxonomy" id="30076"/>
    <lineage>
        <taxon>Eukaryota</taxon>
        <taxon>Metazoa</taxon>
        <taxon>Ecdysozoa</taxon>
        <taxon>Arthropoda</taxon>
        <taxon>Hexapoda</taxon>
        <taxon>Insecta</taxon>
        <taxon>Pterygota</taxon>
        <taxon>Neoptera</taxon>
        <taxon>Paraneoptera</taxon>
        <taxon>Hemiptera</taxon>
        <taxon>Heteroptera</taxon>
        <taxon>Panheteroptera</taxon>
        <taxon>Cimicomorpha</taxon>
        <taxon>Reduviidae</taxon>
        <taxon>Triatominae</taxon>
        <taxon>Triatoma</taxon>
    </lineage>
</organism>
<feature type="non-terminal residue" evidence="17">
    <location>
        <position position="1"/>
    </location>
</feature>
<dbReference type="Gene3D" id="3.40.630.10">
    <property type="entry name" value="Zn peptidases"/>
    <property type="match status" value="1"/>
</dbReference>
<evidence type="ECO:0000256" key="9">
    <source>
        <dbReference type="ARBA" id="ARBA00030930"/>
    </source>
</evidence>
<dbReference type="SUPFAM" id="SSF53187">
    <property type="entry name" value="Zn-dependent exopeptidases"/>
    <property type="match status" value="1"/>
</dbReference>
<dbReference type="AlphaFoldDB" id="A0A171AIP3"/>
<proteinExistence type="inferred from homology"/>
<dbReference type="Gene3D" id="3.40.220.10">
    <property type="entry name" value="Leucine Aminopeptidase, subunit E, domain 1"/>
    <property type="match status" value="1"/>
</dbReference>
<evidence type="ECO:0000259" key="15">
    <source>
        <dbReference type="Pfam" id="PF00883"/>
    </source>
</evidence>
<comment type="catalytic activity">
    <reaction evidence="6">
        <text>an S-substituted L-cysteinylglycine + H2O = an S-substituted L-cysteine + glycine</text>
        <dbReference type="Rhea" id="RHEA:60444"/>
        <dbReference type="ChEBI" id="CHEBI:15377"/>
        <dbReference type="ChEBI" id="CHEBI:57305"/>
        <dbReference type="ChEBI" id="CHEBI:58717"/>
        <dbReference type="ChEBI" id="CHEBI:143103"/>
        <dbReference type="EC" id="3.4.13.23"/>
    </reaction>
    <physiologicalReaction direction="left-to-right" evidence="6">
        <dbReference type="Rhea" id="RHEA:60445"/>
    </physiologicalReaction>
</comment>
<dbReference type="EMBL" id="GEMB01001016">
    <property type="protein sequence ID" value="JAS02130.1"/>
    <property type="molecule type" value="Transcribed_RNA"/>
</dbReference>
<keyword evidence="4" id="KW-0645">Protease</keyword>
<comment type="similarity">
    <text evidence="1">Belongs to the peptidase M17 family.</text>
</comment>
<dbReference type="InterPro" id="IPR008283">
    <property type="entry name" value="Peptidase_M17_N"/>
</dbReference>
<dbReference type="EC" id="3.4.13.23" evidence="7"/>
<feature type="domain" description="Cytosol aminopeptidase" evidence="15">
    <location>
        <begin position="207"/>
        <end position="520"/>
    </location>
</feature>
<evidence type="ECO:0000256" key="10">
    <source>
        <dbReference type="ARBA" id="ARBA00030997"/>
    </source>
</evidence>
<evidence type="ECO:0000313" key="17">
    <source>
        <dbReference type="EMBL" id="JAS02130.1"/>
    </source>
</evidence>
<dbReference type="InterPro" id="IPR043472">
    <property type="entry name" value="Macro_dom-like"/>
</dbReference>
<protein>
    <recommendedName>
        <fullName evidence="2">Cytosol aminopeptidase</fullName>
        <ecNumber evidence="7">3.4.13.23</ecNumber>
    </recommendedName>
    <alternativeName>
        <fullName evidence="10">Cysteinylglycine-S-conjugate dipeptidase</fullName>
    </alternativeName>
    <alternativeName>
        <fullName evidence="11">Leucine aminopeptidase 3</fullName>
    </alternativeName>
    <alternativeName>
        <fullName evidence="9">Proline aminopeptidase</fullName>
    </alternativeName>
    <alternativeName>
        <fullName evidence="8">Prolyl aminopeptidase</fullName>
    </alternativeName>
</protein>
<evidence type="ECO:0000259" key="16">
    <source>
        <dbReference type="Pfam" id="PF02789"/>
    </source>
</evidence>
<dbReference type="Pfam" id="PF02789">
    <property type="entry name" value="Peptidase_M17_N"/>
    <property type="match status" value="1"/>
</dbReference>
<comment type="catalytic activity">
    <reaction evidence="14">
        <text>L-cysteinylglycine + H2O = L-cysteine + glycine</text>
        <dbReference type="Rhea" id="RHEA:28783"/>
        <dbReference type="ChEBI" id="CHEBI:15377"/>
        <dbReference type="ChEBI" id="CHEBI:35235"/>
        <dbReference type="ChEBI" id="CHEBI:57305"/>
        <dbReference type="ChEBI" id="CHEBI:61694"/>
    </reaction>
    <physiologicalReaction direction="left-to-right" evidence="14">
        <dbReference type="Rhea" id="RHEA:28784"/>
    </physiologicalReaction>
</comment>
<keyword evidence="3 17" id="KW-0031">Aminopeptidase</keyword>
<evidence type="ECO:0000256" key="4">
    <source>
        <dbReference type="ARBA" id="ARBA00022670"/>
    </source>
</evidence>
<evidence type="ECO:0000256" key="11">
    <source>
        <dbReference type="ARBA" id="ARBA00031564"/>
    </source>
</evidence>
<evidence type="ECO:0000256" key="2">
    <source>
        <dbReference type="ARBA" id="ARBA00014190"/>
    </source>
</evidence>
<accession>A0A171AIP3</accession>
<dbReference type="CDD" id="cd00433">
    <property type="entry name" value="Peptidase_M17"/>
    <property type="match status" value="1"/>
</dbReference>
<keyword evidence="5" id="KW-0378">Hydrolase</keyword>